<dbReference type="RefSeq" id="WP_086380410.1">
    <property type="nucleotide sequence ID" value="NZ_NBTY01000006.1"/>
</dbReference>
<comment type="caution">
    <text evidence="1">The sequence shown here is derived from an EMBL/GenBank/DDBJ whole genome shotgun (WGS) entry which is preliminary data.</text>
</comment>
<dbReference type="Proteomes" id="UP000194546">
    <property type="component" value="Unassembled WGS sequence"/>
</dbReference>
<evidence type="ECO:0000313" key="1">
    <source>
        <dbReference type="EMBL" id="OTP80490.1"/>
    </source>
</evidence>
<reference evidence="1 2" key="1">
    <citation type="submission" date="2017-03" db="EMBL/GenBank/DDBJ databases">
        <title>Genome analysis of strain PAMC 26510.</title>
        <authorList>
            <person name="Oh H.-M."/>
            <person name="Yang J.-A."/>
        </authorList>
    </citation>
    <scope>NUCLEOTIDE SEQUENCE [LARGE SCALE GENOMIC DNA]</scope>
    <source>
        <strain evidence="1 2">PAMC 26510</strain>
    </source>
</reference>
<dbReference type="SUPFAM" id="SSF100950">
    <property type="entry name" value="NagB/RpiA/CoA transferase-like"/>
    <property type="match status" value="2"/>
</dbReference>
<name>A0A242NBC9_CABSO</name>
<dbReference type="EMBL" id="NBTY01000006">
    <property type="protein sequence ID" value="OTP80490.1"/>
    <property type="molecule type" value="Genomic_DNA"/>
</dbReference>
<dbReference type="GO" id="GO:0008410">
    <property type="term" value="F:CoA-transferase activity"/>
    <property type="evidence" value="ECO:0007669"/>
    <property type="project" value="InterPro"/>
</dbReference>
<sequence>MKDKIVTADEAIELIRDGDAVCCSGFVGIGTPDDLIMALERRFTGSGSPRDLTLVFAAAPGDGKDQGLNRVALPGLVKRAIGGHWALLPKLAKMATDDAIEAYNLPLGTISHLYRDIAAHRAGTLTQVGLGTFVDPRQGGGKINARTTEELVSTIEIDGKTWLFYKVFPINVTLIRGTTADPEGNVTMEREALVLDAMEAAMAAHNSNGLVIVQVERIAASGTLDPRAVVVPGIFVDRVVVAINGAHAQTYGTAYSPAFSGEMKVPSGATESAVLDERKVIARRCAFELPLGSVINLGIGVPEVVGAVAAEEQLLSHLTLTAEPGVIGGAPQGGLNFGAAINIDALLHQNQQFDFYDGGGLDLACLGMAEIDRCGNVNVSRFGPRLAGAGGFINISQNARRVVFAGTFTAGGLEVAVEDGRLRIVSEGSKRKLVESVEQITFNGSLAAERGQPVTYVTERCVFQRVSEGLELTEIAPGIDMERDILAHMDFMPIVRNVRSMDPRIFLPQLMGLATVLLDRQMSERLSYDVGRNTLFANFEGMGVRSTSDVESVRRVLEAFCDGIGHKVSLIVNYDGFRLDDPVADTYFAMVRRLQLKYYSSATRFSASAFMRVKLGAAFREVDAESHVCETHAQAANHVASQLEDEVGRPLR</sequence>
<gene>
    <name evidence="1" type="ORF">PAMC26510_02495</name>
</gene>
<protein>
    <submittedName>
        <fullName evidence="1">Acetyl-CoA:acetoacetyl-CoA transferase, alpha subunit</fullName>
    </submittedName>
</protein>
<dbReference type="Pfam" id="PF01144">
    <property type="entry name" value="CoA_trans"/>
    <property type="match status" value="1"/>
</dbReference>
<dbReference type="InterPro" id="IPR004165">
    <property type="entry name" value="CoA_trans_fam_I"/>
</dbReference>
<evidence type="ECO:0000313" key="2">
    <source>
        <dbReference type="Proteomes" id="UP000194546"/>
    </source>
</evidence>
<organism evidence="1 2">
    <name type="scientific">Caballeronia sordidicola</name>
    <name type="common">Burkholderia sordidicola</name>
    <dbReference type="NCBI Taxonomy" id="196367"/>
    <lineage>
        <taxon>Bacteria</taxon>
        <taxon>Pseudomonadati</taxon>
        <taxon>Pseudomonadota</taxon>
        <taxon>Betaproteobacteria</taxon>
        <taxon>Burkholderiales</taxon>
        <taxon>Burkholderiaceae</taxon>
        <taxon>Caballeronia</taxon>
    </lineage>
</organism>
<dbReference type="SMART" id="SM00882">
    <property type="entry name" value="CoA_trans"/>
    <property type="match status" value="2"/>
</dbReference>
<dbReference type="PANTHER" id="PTHR43293:SF1">
    <property type="entry name" value="ACETATE COA-TRANSFERASE YDIF"/>
    <property type="match status" value="1"/>
</dbReference>
<dbReference type="PANTHER" id="PTHR43293">
    <property type="entry name" value="ACETATE COA-TRANSFERASE YDIF"/>
    <property type="match status" value="1"/>
</dbReference>
<dbReference type="Gene3D" id="3.40.1080.10">
    <property type="entry name" value="Glutaconate Coenzyme A-transferase"/>
    <property type="match status" value="2"/>
</dbReference>
<dbReference type="InterPro" id="IPR037171">
    <property type="entry name" value="NagB/RpiA_transferase-like"/>
</dbReference>
<keyword evidence="1" id="KW-0808">Transferase</keyword>
<accession>A0A242NBC9</accession>
<dbReference type="AlphaFoldDB" id="A0A242NBC9"/>
<proteinExistence type="predicted"/>